<accession>A0A4Y2F474</accession>
<dbReference type="EMBL" id="BGPR01000797">
    <property type="protein sequence ID" value="GBM35911.1"/>
    <property type="molecule type" value="Genomic_DNA"/>
</dbReference>
<sequence length="95" mass="10339">MMKILLKVAKTTVLNFEELSTLVTQIEAILNSKPLCPLLVDPTDLQPLTTGHFLVGSSLLSFPEQNTAVGSLSSRWSLLQQRFPTFGRGLLVGLG</sequence>
<proteinExistence type="predicted"/>
<name>A0A4Y2F474_ARAVE</name>
<dbReference type="AlphaFoldDB" id="A0A4Y2F474"/>
<gene>
    <name evidence="1" type="ORF">AVEN_244979_1</name>
</gene>
<evidence type="ECO:0000313" key="1">
    <source>
        <dbReference type="EMBL" id="GBM35911.1"/>
    </source>
</evidence>
<dbReference type="Proteomes" id="UP000499080">
    <property type="component" value="Unassembled WGS sequence"/>
</dbReference>
<organism evidence="1 2">
    <name type="scientific">Araneus ventricosus</name>
    <name type="common">Orbweaver spider</name>
    <name type="synonym">Epeira ventricosa</name>
    <dbReference type="NCBI Taxonomy" id="182803"/>
    <lineage>
        <taxon>Eukaryota</taxon>
        <taxon>Metazoa</taxon>
        <taxon>Ecdysozoa</taxon>
        <taxon>Arthropoda</taxon>
        <taxon>Chelicerata</taxon>
        <taxon>Arachnida</taxon>
        <taxon>Araneae</taxon>
        <taxon>Araneomorphae</taxon>
        <taxon>Entelegynae</taxon>
        <taxon>Araneoidea</taxon>
        <taxon>Araneidae</taxon>
        <taxon>Araneus</taxon>
    </lineage>
</organism>
<dbReference type="OrthoDB" id="6423597at2759"/>
<evidence type="ECO:0000313" key="2">
    <source>
        <dbReference type="Proteomes" id="UP000499080"/>
    </source>
</evidence>
<keyword evidence="2" id="KW-1185">Reference proteome</keyword>
<comment type="caution">
    <text evidence="1">The sequence shown here is derived from an EMBL/GenBank/DDBJ whole genome shotgun (WGS) entry which is preliminary data.</text>
</comment>
<reference evidence="1 2" key="1">
    <citation type="journal article" date="2019" name="Sci. Rep.">
        <title>Orb-weaving spider Araneus ventricosus genome elucidates the spidroin gene catalogue.</title>
        <authorList>
            <person name="Kono N."/>
            <person name="Nakamura H."/>
            <person name="Ohtoshi R."/>
            <person name="Moran D.A.P."/>
            <person name="Shinohara A."/>
            <person name="Yoshida Y."/>
            <person name="Fujiwara M."/>
            <person name="Mori M."/>
            <person name="Tomita M."/>
            <person name="Arakawa K."/>
        </authorList>
    </citation>
    <scope>NUCLEOTIDE SEQUENCE [LARGE SCALE GENOMIC DNA]</scope>
</reference>
<protein>
    <submittedName>
        <fullName evidence="1">Uncharacterized protein</fullName>
    </submittedName>
</protein>